<proteinExistence type="predicted"/>
<dbReference type="Proteomes" id="UP000737018">
    <property type="component" value="Unassembled WGS sequence"/>
</dbReference>
<keyword evidence="2" id="KW-1185">Reference proteome</keyword>
<organism evidence="1 2">
    <name type="scientific">Castanea mollissima</name>
    <name type="common">Chinese chestnut</name>
    <dbReference type="NCBI Taxonomy" id="60419"/>
    <lineage>
        <taxon>Eukaryota</taxon>
        <taxon>Viridiplantae</taxon>
        <taxon>Streptophyta</taxon>
        <taxon>Embryophyta</taxon>
        <taxon>Tracheophyta</taxon>
        <taxon>Spermatophyta</taxon>
        <taxon>Magnoliopsida</taxon>
        <taxon>eudicotyledons</taxon>
        <taxon>Gunneridae</taxon>
        <taxon>Pentapetalae</taxon>
        <taxon>rosids</taxon>
        <taxon>fabids</taxon>
        <taxon>Fagales</taxon>
        <taxon>Fagaceae</taxon>
        <taxon>Castanea</taxon>
    </lineage>
</organism>
<evidence type="ECO:0000313" key="1">
    <source>
        <dbReference type="EMBL" id="KAF3945401.1"/>
    </source>
</evidence>
<dbReference type="EMBL" id="JRKL02012454">
    <property type="protein sequence ID" value="KAF3945401.1"/>
    <property type="molecule type" value="Genomic_DNA"/>
</dbReference>
<gene>
    <name evidence="1" type="ORF">CMV_028219</name>
</gene>
<sequence length="98" mass="10864">MVEFYGNDAVLVFIACGRTHLPVLIRLTFSSSGLSCSALLPFLEVSQKWYSDGGHFGTCKRKLFLCRVQVVQPEPKDAFMKGSHLEASKALEQLEGKV</sequence>
<evidence type="ECO:0000313" key="2">
    <source>
        <dbReference type="Proteomes" id="UP000737018"/>
    </source>
</evidence>
<name>A0A8J4VEJ2_9ROSI</name>
<protein>
    <submittedName>
        <fullName evidence="1">Uncharacterized protein</fullName>
    </submittedName>
</protein>
<comment type="caution">
    <text evidence="1">The sequence shown here is derived from an EMBL/GenBank/DDBJ whole genome shotgun (WGS) entry which is preliminary data.</text>
</comment>
<accession>A0A8J4VEJ2</accession>
<dbReference type="AlphaFoldDB" id="A0A8J4VEJ2"/>
<reference evidence="1" key="1">
    <citation type="submission" date="2020-03" db="EMBL/GenBank/DDBJ databases">
        <title>Castanea mollissima Vanexum genome sequencing.</title>
        <authorList>
            <person name="Staton M."/>
        </authorList>
    </citation>
    <scope>NUCLEOTIDE SEQUENCE</scope>
    <source>
        <tissue evidence="1">Leaf</tissue>
    </source>
</reference>